<dbReference type="PANTHER" id="PTHR12558:SF13">
    <property type="entry name" value="CELL DIVISION CYCLE PROTEIN 27 HOMOLOG"/>
    <property type="match status" value="1"/>
</dbReference>
<dbReference type="EMBL" id="GG662498">
    <property type="protein sequence ID" value="EAR85759.2"/>
    <property type="molecule type" value="Genomic_DNA"/>
</dbReference>
<dbReference type="PANTHER" id="PTHR12558">
    <property type="entry name" value="CELL DIVISION CYCLE 16,23,27"/>
    <property type="match status" value="1"/>
</dbReference>
<keyword evidence="1 3" id="KW-0802">TPR repeat</keyword>
<proteinExistence type="inferred from homology"/>
<comment type="similarity">
    <text evidence="2">Belongs to the APC3/CDC27 family.</text>
</comment>
<keyword evidence="5" id="KW-1185">Reference proteome</keyword>
<feature type="repeat" description="TPR" evidence="3">
    <location>
        <begin position="235"/>
        <end position="268"/>
    </location>
</feature>
<sequence length="500" mass="60304">MNEVEIVKEVKRLFYKSLFKECIETYNNYQQEYTNFLNFQIATLYKSLSYFYIDQFDEVSKNINSLILKSEQKNNGQINQFDLIIRIFYMQQMFDENFYAAEQQNIKFKDLIDKYQQNKSSYELKYDSIYLFAKGFYQFIDNWRNEADLQCIQLMKDSLALDDQYKQDINFIIGWIYAQKDQYDEALKYFLNLEQENSDYPGILNSIGVTYSRLKQREKAEEYYYKSHNKFPMNTLYINNLAQFYSQNKNIDECKELFMKSLKINPNKVLTLYFYGYFLCKQKQCDEGMQYLLKGLEINPQSTDICNALANINKELSDIEKSEFYYKKCIELEPLNGQFYEAIGMFYIDEGMFDEAIDYFKKALTMKLFRVNYHSTSSNLAYCLYELERWEESLDYYIQSLDYPVIFDTTLDIESICFILDSIEIISLNRKIEILSLYNKNFLSRLDLIIEKLENIQIKYFLKQKQALFRQFLSIEAYLKFIQPNLIYMNEISHWDLYID</sequence>
<evidence type="ECO:0000256" key="1">
    <source>
        <dbReference type="ARBA" id="ARBA00022803"/>
    </source>
</evidence>
<dbReference type="SUPFAM" id="SSF48452">
    <property type="entry name" value="TPR-like"/>
    <property type="match status" value="1"/>
</dbReference>
<protein>
    <submittedName>
        <fullName evidence="4">Tetratricopeptide repeat protein</fullName>
    </submittedName>
</protein>
<dbReference type="InterPro" id="IPR011990">
    <property type="entry name" value="TPR-like_helical_dom_sf"/>
</dbReference>
<dbReference type="eggNOG" id="KOG4626">
    <property type="taxonomic scope" value="Eukaryota"/>
</dbReference>
<accession>Q22KP0</accession>
<dbReference type="Pfam" id="PF13181">
    <property type="entry name" value="TPR_8"/>
    <property type="match status" value="5"/>
</dbReference>
<dbReference type="AlphaFoldDB" id="Q22KP0"/>
<dbReference type="InterPro" id="IPR019734">
    <property type="entry name" value="TPR_rpt"/>
</dbReference>
<dbReference type="SMART" id="SM00028">
    <property type="entry name" value="TPR"/>
    <property type="match status" value="7"/>
</dbReference>
<feature type="repeat" description="TPR" evidence="3">
    <location>
        <begin position="337"/>
        <end position="370"/>
    </location>
</feature>
<dbReference type="PROSITE" id="PS50005">
    <property type="entry name" value="TPR"/>
    <property type="match status" value="2"/>
</dbReference>
<dbReference type="KEGG" id="tet:TTHERM_00312410"/>
<gene>
    <name evidence="4" type="ORF">TTHERM_00312410</name>
</gene>
<dbReference type="InParanoid" id="Q22KP0"/>
<dbReference type="OrthoDB" id="10043504at2759"/>
<dbReference type="HOGENOM" id="CLU_640132_0_0_1"/>
<dbReference type="GeneID" id="7846473"/>
<name>Q22KP0_TETTS</name>
<dbReference type="RefSeq" id="XP_001033422.2">
    <property type="nucleotide sequence ID" value="XM_001033422.2"/>
</dbReference>
<dbReference type="Gene3D" id="1.25.40.10">
    <property type="entry name" value="Tetratricopeptide repeat domain"/>
    <property type="match status" value="2"/>
</dbReference>
<dbReference type="Proteomes" id="UP000009168">
    <property type="component" value="Unassembled WGS sequence"/>
</dbReference>
<evidence type="ECO:0000313" key="4">
    <source>
        <dbReference type="EMBL" id="EAR85759.2"/>
    </source>
</evidence>
<organism evidence="4 5">
    <name type="scientific">Tetrahymena thermophila (strain SB210)</name>
    <dbReference type="NCBI Taxonomy" id="312017"/>
    <lineage>
        <taxon>Eukaryota</taxon>
        <taxon>Sar</taxon>
        <taxon>Alveolata</taxon>
        <taxon>Ciliophora</taxon>
        <taxon>Intramacronucleata</taxon>
        <taxon>Oligohymenophorea</taxon>
        <taxon>Hymenostomatida</taxon>
        <taxon>Tetrahymenina</taxon>
        <taxon>Tetrahymenidae</taxon>
        <taxon>Tetrahymena</taxon>
    </lineage>
</organism>
<reference evidence="5" key="1">
    <citation type="journal article" date="2006" name="PLoS Biol.">
        <title>Macronuclear genome sequence of the ciliate Tetrahymena thermophila, a model eukaryote.</title>
        <authorList>
            <person name="Eisen J.A."/>
            <person name="Coyne R.S."/>
            <person name="Wu M."/>
            <person name="Wu D."/>
            <person name="Thiagarajan M."/>
            <person name="Wortman J.R."/>
            <person name="Badger J.H."/>
            <person name="Ren Q."/>
            <person name="Amedeo P."/>
            <person name="Jones K.M."/>
            <person name="Tallon L.J."/>
            <person name="Delcher A.L."/>
            <person name="Salzberg S.L."/>
            <person name="Silva J.C."/>
            <person name="Haas B.J."/>
            <person name="Majoros W.H."/>
            <person name="Farzad M."/>
            <person name="Carlton J.M."/>
            <person name="Smith R.K. Jr."/>
            <person name="Garg J."/>
            <person name="Pearlman R.E."/>
            <person name="Karrer K.M."/>
            <person name="Sun L."/>
            <person name="Manning G."/>
            <person name="Elde N.C."/>
            <person name="Turkewitz A.P."/>
            <person name="Asai D.J."/>
            <person name="Wilkes D.E."/>
            <person name="Wang Y."/>
            <person name="Cai H."/>
            <person name="Collins K."/>
            <person name="Stewart B.A."/>
            <person name="Lee S.R."/>
            <person name="Wilamowska K."/>
            <person name="Weinberg Z."/>
            <person name="Ruzzo W.L."/>
            <person name="Wloga D."/>
            <person name="Gaertig J."/>
            <person name="Frankel J."/>
            <person name="Tsao C.-C."/>
            <person name="Gorovsky M.A."/>
            <person name="Keeling P.J."/>
            <person name="Waller R.F."/>
            <person name="Patron N.J."/>
            <person name="Cherry J.M."/>
            <person name="Stover N.A."/>
            <person name="Krieger C.J."/>
            <person name="del Toro C."/>
            <person name="Ryder H.F."/>
            <person name="Williamson S.C."/>
            <person name="Barbeau R.A."/>
            <person name="Hamilton E.P."/>
            <person name="Orias E."/>
        </authorList>
    </citation>
    <scope>NUCLEOTIDE SEQUENCE [LARGE SCALE GENOMIC DNA]</scope>
    <source>
        <strain evidence="5">SB210</strain>
    </source>
</reference>
<evidence type="ECO:0000313" key="5">
    <source>
        <dbReference type="Proteomes" id="UP000009168"/>
    </source>
</evidence>
<evidence type="ECO:0000256" key="3">
    <source>
        <dbReference type="PROSITE-ProRule" id="PRU00339"/>
    </source>
</evidence>
<evidence type="ECO:0000256" key="2">
    <source>
        <dbReference type="ARBA" id="ARBA00038210"/>
    </source>
</evidence>